<feature type="active site" description="Charge relay system" evidence="2">
    <location>
        <position position="406"/>
    </location>
</feature>
<feature type="active site" description="Charge relay system" evidence="2">
    <location>
        <position position="376"/>
    </location>
</feature>
<organism evidence="4 5">
    <name type="scientific">Phytophthora infestans</name>
    <name type="common">Potato late blight agent</name>
    <name type="synonym">Botrytis infestans</name>
    <dbReference type="NCBI Taxonomy" id="4787"/>
    <lineage>
        <taxon>Eukaryota</taxon>
        <taxon>Sar</taxon>
        <taxon>Stramenopiles</taxon>
        <taxon>Oomycota</taxon>
        <taxon>Peronosporomycetes</taxon>
        <taxon>Peronosporales</taxon>
        <taxon>Peronosporaceae</taxon>
        <taxon>Phytophthora</taxon>
    </lineage>
</organism>
<keyword evidence="5" id="KW-1185">Reference proteome</keyword>
<accession>A0A833RZ09</accession>
<evidence type="ECO:0000313" key="5">
    <source>
        <dbReference type="Proteomes" id="UP000602510"/>
    </source>
</evidence>
<comment type="similarity">
    <text evidence="1">Belongs to the AB hydrolase superfamily. AB hydrolase 4 family.</text>
</comment>
<dbReference type="Gene3D" id="3.40.50.1820">
    <property type="entry name" value="alpha/beta hydrolase"/>
    <property type="match status" value="1"/>
</dbReference>
<evidence type="ECO:0000256" key="1">
    <source>
        <dbReference type="ARBA" id="ARBA00010884"/>
    </source>
</evidence>
<reference evidence="4" key="1">
    <citation type="submission" date="2020-04" db="EMBL/GenBank/DDBJ databases">
        <title>Hybrid Assembly of Korean Phytophthora infestans isolates.</title>
        <authorList>
            <person name="Prokchorchik M."/>
            <person name="Lee Y."/>
            <person name="Seo J."/>
            <person name="Cho J.-H."/>
            <person name="Park Y.-E."/>
            <person name="Jang D.-C."/>
            <person name="Im J.-S."/>
            <person name="Choi J.-G."/>
            <person name="Park H.-J."/>
            <person name="Lee G.-B."/>
            <person name="Lee Y.-G."/>
            <person name="Hong S.-Y."/>
            <person name="Cho K."/>
            <person name="Sohn K.H."/>
        </authorList>
    </citation>
    <scope>NUCLEOTIDE SEQUENCE</scope>
    <source>
        <strain evidence="4">KR_1_A1</strain>
    </source>
</reference>
<dbReference type="SUPFAM" id="SSF53474">
    <property type="entry name" value="alpha/beta-Hydrolases"/>
    <property type="match status" value="1"/>
</dbReference>
<dbReference type="Proteomes" id="UP000602510">
    <property type="component" value="Unassembled WGS sequence"/>
</dbReference>
<evidence type="ECO:0000259" key="3">
    <source>
        <dbReference type="Pfam" id="PF00561"/>
    </source>
</evidence>
<evidence type="ECO:0000313" key="4">
    <source>
        <dbReference type="EMBL" id="KAF4029566.1"/>
    </source>
</evidence>
<feature type="domain" description="AB hydrolase-1" evidence="3">
    <location>
        <begin position="163"/>
        <end position="411"/>
    </location>
</feature>
<dbReference type="PANTHER" id="PTHR10794">
    <property type="entry name" value="ABHYDROLASE DOMAIN-CONTAINING PROTEIN"/>
    <property type="match status" value="1"/>
</dbReference>
<feature type="active site" description="Charge relay system" evidence="2">
    <location>
        <position position="244"/>
    </location>
</feature>
<dbReference type="GO" id="GO:0034338">
    <property type="term" value="F:short-chain carboxylesterase activity"/>
    <property type="evidence" value="ECO:0007669"/>
    <property type="project" value="TreeGrafter"/>
</dbReference>
<dbReference type="PANTHER" id="PTHR10794:SF84">
    <property type="entry name" value="ESTERASE_LIPASE_THIOESTERASE FAMILY PROTEIN"/>
    <property type="match status" value="1"/>
</dbReference>
<comment type="caution">
    <text evidence="4">The sequence shown here is derived from an EMBL/GenBank/DDBJ whole genome shotgun (WGS) entry which is preliminary data.</text>
</comment>
<evidence type="ECO:0000256" key="2">
    <source>
        <dbReference type="PIRSR" id="PIRSR005211-1"/>
    </source>
</evidence>
<dbReference type="InterPro" id="IPR012020">
    <property type="entry name" value="ABHD4"/>
</dbReference>
<dbReference type="AlphaFoldDB" id="A0A833RZ09"/>
<proteinExistence type="inferred from homology"/>
<dbReference type="GO" id="GO:0047372">
    <property type="term" value="F:monoacylglycerol lipase activity"/>
    <property type="evidence" value="ECO:0007669"/>
    <property type="project" value="TreeGrafter"/>
</dbReference>
<dbReference type="PIRSF" id="PIRSF005211">
    <property type="entry name" value="Ab_hydro_YheT"/>
    <property type="match status" value="1"/>
</dbReference>
<gene>
    <name evidence="4" type="ORF">GN244_ATG18659</name>
</gene>
<dbReference type="InterPro" id="IPR029058">
    <property type="entry name" value="AB_hydrolase_fold"/>
</dbReference>
<sequence length="450" mass="50038">MPKQRPSEHIAHKPTYMGNINTHLQRRSQLFLALLIVYLGRKALGRFILSFLLRWRSGETPRLVHRATDGNKKLLSHCPSITKSKYYPPWRLFNGHLQTVRFAYDERGPEINYKRQLLKLPDGGVASLDWALLHDQNVPNTATDLNASASSSWLPDVESTRRTVIVLPGLTGGSPENYIRTTIAKLHKLGWQCVVLNARGCANTPVTTAQLFCSAYTGDLRYVLQQLSEKYHFAQEAFVAAGFSMGANVLVKYLGEDGDQTPLTGAVSVGNPFDLTICSANFGGSLLNRLTYDKALNSNLRELFFVQCDAAKQFENYPGVDLEAIKATRTVRDFDDTLTKHVFHYDTVDDYYSDAGSVKKLGGVRVPLLCINAEDDPISISAALPKDHEVEANPNIILCTTKSGGHLAFYESSLKQQNKEDCKNVANMWTVNPIAEFAEAVRLNKVEAVA</sequence>
<dbReference type="InterPro" id="IPR000073">
    <property type="entry name" value="AB_hydrolase_1"/>
</dbReference>
<dbReference type="Pfam" id="PF00561">
    <property type="entry name" value="Abhydrolase_1"/>
    <property type="match status" value="1"/>
</dbReference>
<protein>
    <submittedName>
        <fullName evidence="4">Alpha/beta hydrolase fold</fullName>
    </submittedName>
</protein>
<name>A0A833RZ09_PHYIN</name>
<dbReference type="InterPro" id="IPR050960">
    <property type="entry name" value="AB_hydrolase_4_sf"/>
</dbReference>
<dbReference type="EMBL" id="WSZM01000795">
    <property type="protein sequence ID" value="KAF4029566.1"/>
    <property type="molecule type" value="Genomic_DNA"/>
</dbReference>
<keyword evidence="4" id="KW-0378">Hydrolase</keyword>